<evidence type="ECO:0000256" key="8">
    <source>
        <dbReference type="ARBA" id="ARBA00023136"/>
    </source>
</evidence>
<keyword evidence="4 9" id="KW-1003">Cell membrane</keyword>
<dbReference type="Pfam" id="PF26002">
    <property type="entry name" value="Beta-barrel_AprE"/>
    <property type="match status" value="1"/>
</dbReference>
<dbReference type="RefSeq" id="WP_259447953.1">
    <property type="nucleotide sequence ID" value="NZ_CP119520.1"/>
</dbReference>
<comment type="similarity">
    <text evidence="2 9">Belongs to the membrane fusion protein (MFP) (TC 8.A.1) family.</text>
</comment>
<dbReference type="EMBL" id="JANUHC010000002">
    <property type="protein sequence ID" value="MCS0628727.1"/>
    <property type="molecule type" value="Genomic_DNA"/>
</dbReference>
<dbReference type="PRINTS" id="PR01490">
    <property type="entry name" value="RTXTOXIND"/>
</dbReference>
<dbReference type="PANTHER" id="PTHR30386:SF27">
    <property type="entry name" value="MEMBRANE FUSION PROTEIN (MFP) FAMILY PROTEIN"/>
    <property type="match status" value="1"/>
</dbReference>
<evidence type="ECO:0000313" key="13">
    <source>
        <dbReference type="Proteomes" id="UP001165263"/>
    </source>
</evidence>
<dbReference type="InterPro" id="IPR058781">
    <property type="entry name" value="HH_AprE-like"/>
</dbReference>
<dbReference type="Pfam" id="PF25994">
    <property type="entry name" value="HH_AprE"/>
    <property type="match status" value="1"/>
</dbReference>
<evidence type="ECO:0000256" key="5">
    <source>
        <dbReference type="ARBA" id="ARBA00022519"/>
    </source>
</evidence>
<evidence type="ECO:0000256" key="1">
    <source>
        <dbReference type="ARBA" id="ARBA00004377"/>
    </source>
</evidence>
<dbReference type="InterPro" id="IPR058982">
    <property type="entry name" value="Beta-barrel_AprE"/>
</dbReference>
<keyword evidence="8" id="KW-0472">Membrane</keyword>
<dbReference type="Gene3D" id="2.40.30.170">
    <property type="match status" value="1"/>
</dbReference>
<evidence type="ECO:0000313" key="12">
    <source>
        <dbReference type="EMBL" id="MCS0628727.1"/>
    </source>
</evidence>
<evidence type="ECO:0000256" key="4">
    <source>
        <dbReference type="ARBA" id="ARBA00022475"/>
    </source>
</evidence>
<keyword evidence="5 9" id="KW-0997">Cell inner membrane</keyword>
<accession>A0ABT2BUT6</accession>
<feature type="domain" description="AprE-like beta-barrel" evidence="11">
    <location>
        <begin position="327"/>
        <end position="419"/>
    </location>
</feature>
<keyword evidence="13" id="KW-1185">Reference proteome</keyword>
<evidence type="ECO:0000259" key="11">
    <source>
        <dbReference type="Pfam" id="PF26002"/>
    </source>
</evidence>
<evidence type="ECO:0000256" key="6">
    <source>
        <dbReference type="ARBA" id="ARBA00022692"/>
    </source>
</evidence>
<evidence type="ECO:0000259" key="10">
    <source>
        <dbReference type="Pfam" id="PF25994"/>
    </source>
</evidence>
<name>A0ABT2BUT6_9BURK</name>
<feature type="domain" description="AprE-like long alpha-helical hairpin" evidence="10">
    <location>
        <begin position="103"/>
        <end position="279"/>
    </location>
</feature>
<dbReference type="PANTHER" id="PTHR30386">
    <property type="entry name" value="MEMBRANE FUSION SUBUNIT OF EMRAB-TOLC MULTIDRUG EFFLUX PUMP"/>
    <property type="match status" value="1"/>
</dbReference>
<evidence type="ECO:0000256" key="7">
    <source>
        <dbReference type="ARBA" id="ARBA00022989"/>
    </source>
</evidence>
<comment type="subcellular location">
    <subcellularLocation>
        <location evidence="1 9">Cell inner membrane</location>
        <topology evidence="1 9">Single-pass membrane protein</topology>
    </subcellularLocation>
</comment>
<dbReference type="NCBIfam" id="TIGR01843">
    <property type="entry name" value="type_I_hlyD"/>
    <property type="match status" value="1"/>
</dbReference>
<sequence>MTALDPTDIEFLPDADEIERRPLPPYARITVHALAAMLVCFLGWASIAEIDEVVKAQGRLTTPLSNIVVQPIETSIIRTIDVRIGQVVKKGERLATLDPTDADADQAQLRLKFDSLDTQVKRLEAELSGRGMPAETGKASADTQLQDKLAGERRANFAAQMARLDENIAKARASLDTNVRDQQVLGDRTKSLREVETMQERLVDQKFGAKVNLLDARNKRMEVERDYTLAKNQEPEIRRTLAGLEAEKRAFVNGWRQKIMEDMLNLTRERDATAEQIKKGTLRRDKVILTAPADAMVQDIAKLSQGSVAQAAEKMFTLVPLGTALDAEVQIDSLDVGHVKAGDVAHIKLDAFPFQKHGTLEAKVRTLSEDAFKRDTATTESGTDAYYVSRIDLGGGKLKNMDPHARLLPGMTLTAEIVVGKRTVLSYLLWPLTKGLDEAIREP</sequence>
<dbReference type="InterPro" id="IPR050739">
    <property type="entry name" value="MFP"/>
</dbReference>
<keyword evidence="3 9" id="KW-0813">Transport</keyword>
<organism evidence="12 13">
    <name type="scientific">Telluria mixta</name>
    <dbReference type="NCBI Taxonomy" id="34071"/>
    <lineage>
        <taxon>Bacteria</taxon>
        <taxon>Pseudomonadati</taxon>
        <taxon>Pseudomonadota</taxon>
        <taxon>Betaproteobacteria</taxon>
        <taxon>Burkholderiales</taxon>
        <taxon>Oxalobacteraceae</taxon>
        <taxon>Telluria group</taxon>
        <taxon>Telluria</taxon>
    </lineage>
</organism>
<dbReference type="Proteomes" id="UP001165263">
    <property type="component" value="Unassembled WGS sequence"/>
</dbReference>
<dbReference type="InterPro" id="IPR010129">
    <property type="entry name" value="T1SS_HlyD"/>
</dbReference>
<comment type="caution">
    <text evidence="12">The sequence shown here is derived from an EMBL/GenBank/DDBJ whole genome shotgun (WGS) entry which is preliminary data.</text>
</comment>
<dbReference type="Gene3D" id="2.40.50.100">
    <property type="match status" value="1"/>
</dbReference>
<gene>
    <name evidence="12" type="ORF">NX786_05220</name>
</gene>
<protein>
    <recommendedName>
        <fullName evidence="9">Membrane fusion protein (MFP) family protein</fullName>
    </recommendedName>
</protein>
<evidence type="ECO:0000256" key="9">
    <source>
        <dbReference type="RuleBase" id="RU365093"/>
    </source>
</evidence>
<keyword evidence="6" id="KW-0812">Transmembrane</keyword>
<proteinExistence type="inferred from homology"/>
<reference evidence="12" key="1">
    <citation type="submission" date="2022-08" db="EMBL/GenBank/DDBJ databases">
        <title>Reclassification of Massilia species as members of the genera Telluria, Duganella, Pseudoduganella, Mokoshia gen. nov. and Zemynaea gen. nov. using orthogonal and non-orthogonal genome-based approaches.</title>
        <authorList>
            <person name="Bowman J.P."/>
        </authorList>
    </citation>
    <scope>NUCLEOTIDE SEQUENCE</scope>
    <source>
        <strain evidence="12">LMG 11547</strain>
    </source>
</reference>
<evidence type="ECO:0000256" key="3">
    <source>
        <dbReference type="ARBA" id="ARBA00022448"/>
    </source>
</evidence>
<keyword evidence="7" id="KW-1133">Transmembrane helix</keyword>
<evidence type="ECO:0000256" key="2">
    <source>
        <dbReference type="ARBA" id="ARBA00009477"/>
    </source>
</evidence>